<keyword evidence="1" id="KW-0645">Protease</keyword>
<evidence type="ECO:0000256" key="1">
    <source>
        <dbReference type="ARBA" id="ARBA00022670"/>
    </source>
</evidence>
<evidence type="ECO:0000313" key="7">
    <source>
        <dbReference type="Proteomes" id="UP001174909"/>
    </source>
</evidence>
<dbReference type="GO" id="GO:0000139">
    <property type="term" value="C:Golgi membrane"/>
    <property type="evidence" value="ECO:0007669"/>
    <property type="project" value="TreeGrafter"/>
</dbReference>
<dbReference type="PANTHER" id="PTHR42884">
    <property type="entry name" value="PROPROTEIN CONVERTASE SUBTILISIN/KEXIN-RELATED"/>
    <property type="match status" value="1"/>
</dbReference>
<dbReference type="PROSITE" id="PS51829">
    <property type="entry name" value="P_HOMO_B"/>
    <property type="match status" value="1"/>
</dbReference>
<evidence type="ECO:0000313" key="6">
    <source>
        <dbReference type="EMBL" id="CAI8050135.1"/>
    </source>
</evidence>
<dbReference type="Proteomes" id="UP001174909">
    <property type="component" value="Unassembled WGS sequence"/>
</dbReference>
<gene>
    <name evidence="6" type="ORF">GBAR_LOCUS27576</name>
</gene>
<accession>A0AA35TKU8</accession>
<feature type="non-terminal residue" evidence="6">
    <location>
        <position position="369"/>
    </location>
</feature>
<organism evidence="6 7">
    <name type="scientific">Geodia barretti</name>
    <name type="common">Barrett's horny sponge</name>
    <dbReference type="NCBI Taxonomy" id="519541"/>
    <lineage>
        <taxon>Eukaryota</taxon>
        <taxon>Metazoa</taxon>
        <taxon>Porifera</taxon>
        <taxon>Demospongiae</taxon>
        <taxon>Heteroscleromorpha</taxon>
        <taxon>Tetractinellida</taxon>
        <taxon>Astrophorina</taxon>
        <taxon>Geodiidae</taxon>
        <taxon>Geodia</taxon>
    </lineage>
</organism>
<dbReference type="PANTHER" id="PTHR42884:SF23">
    <property type="entry name" value="FURIN-LIKE PROTEASE 2"/>
    <property type="match status" value="1"/>
</dbReference>
<dbReference type="Gene3D" id="2.60.120.260">
    <property type="entry name" value="Galactose-binding domain-like"/>
    <property type="match status" value="1"/>
</dbReference>
<dbReference type="Pfam" id="PF01483">
    <property type="entry name" value="P_proprotein"/>
    <property type="match status" value="1"/>
</dbReference>
<dbReference type="InterPro" id="IPR008979">
    <property type="entry name" value="Galactose-bd-like_sf"/>
</dbReference>
<dbReference type="InterPro" id="IPR002884">
    <property type="entry name" value="P_dom"/>
</dbReference>
<proteinExistence type="predicted"/>
<evidence type="ECO:0000259" key="5">
    <source>
        <dbReference type="PROSITE" id="PS51829"/>
    </source>
</evidence>
<reference evidence="6" key="1">
    <citation type="submission" date="2023-03" db="EMBL/GenBank/DDBJ databases">
        <authorList>
            <person name="Steffen K."/>
            <person name="Cardenas P."/>
        </authorList>
    </citation>
    <scope>NUCLEOTIDE SEQUENCE</scope>
</reference>
<dbReference type="SUPFAM" id="SSF49785">
    <property type="entry name" value="Galactose-binding domain-like"/>
    <property type="match status" value="1"/>
</dbReference>
<protein>
    <submittedName>
        <fullName evidence="6">Proprotein convertase subtilisin/kexin type 6</fullName>
    </submittedName>
</protein>
<evidence type="ECO:0000256" key="4">
    <source>
        <dbReference type="ARBA" id="ARBA00023157"/>
    </source>
</evidence>
<keyword evidence="3" id="KW-0720">Serine protease</keyword>
<comment type="caution">
    <text evidence="6">The sequence shown here is derived from an EMBL/GenBank/DDBJ whole genome shotgun (WGS) entry which is preliminary data.</text>
</comment>
<dbReference type="GO" id="GO:0004252">
    <property type="term" value="F:serine-type endopeptidase activity"/>
    <property type="evidence" value="ECO:0007669"/>
    <property type="project" value="InterPro"/>
</dbReference>
<dbReference type="GO" id="GO:0005802">
    <property type="term" value="C:trans-Golgi network"/>
    <property type="evidence" value="ECO:0007669"/>
    <property type="project" value="TreeGrafter"/>
</dbReference>
<dbReference type="AlphaFoldDB" id="A0AA35TKU8"/>
<evidence type="ECO:0000256" key="2">
    <source>
        <dbReference type="ARBA" id="ARBA00022801"/>
    </source>
</evidence>
<keyword evidence="2" id="KW-0378">Hydrolase</keyword>
<feature type="domain" description="P/Homo B" evidence="5">
    <location>
        <begin position="1"/>
        <end position="111"/>
    </location>
</feature>
<sequence length="369" mass="41157">MNYSGSIQYLEHVVVRISVEALGHFERGDIHIELISPSGTSSVLLKQRLLDRAARNGGETAYVDWPFMSVMFWGEDPAGQWTLNITNIYYFLDGVVNVSKVEFEFYGVSQVPEAVANIPDQCHSDCRRGCAREGSNFCDSCVNLRNAYTLECINECPPGYTQRNGYCYDASLPVKECNSPLKSKEGTGFTPEYEESTTCAASGYTECCRPGEDDKRDCSQFHPRNCFCDDVCFQFGDCCKDAAAIGCELEDPKVFFLYIDLGVTPGVETHPAVEPVEILFPFLFSIYSNITVTLTGRFSFTEPPEDFVGISVFEGDYFSGSVSYEVHQGPRSKSIFSVVNAVINAEYETDFDGSWLLVATWENMTQSYG</sequence>
<dbReference type="EMBL" id="CASHTH010003835">
    <property type="protein sequence ID" value="CAI8050135.1"/>
    <property type="molecule type" value="Genomic_DNA"/>
</dbReference>
<name>A0AA35TKU8_GEOBA</name>
<keyword evidence="7" id="KW-1185">Reference proteome</keyword>
<keyword evidence="4" id="KW-1015">Disulfide bond</keyword>
<dbReference type="GO" id="GO:0016485">
    <property type="term" value="P:protein processing"/>
    <property type="evidence" value="ECO:0007669"/>
    <property type="project" value="TreeGrafter"/>
</dbReference>
<evidence type="ECO:0000256" key="3">
    <source>
        <dbReference type="ARBA" id="ARBA00022825"/>
    </source>
</evidence>